<feature type="non-terminal residue" evidence="1">
    <location>
        <position position="1"/>
    </location>
</feature>
<dbReference type="RefSeq" id="WP_224479486.1">
    <property type="nucleotide sequence ID" value="NZ_JAIUJS010000040.1"/>
</dbReference>
<comment type="caution">
    <text evidence="1">The sequence shown here is derived from an EMBL/GenBank/DDBJ whole genome shotgun (WGS) entry which is preliminary data.</text>
</comment>
<dbReference type="Proteomes" id="UP001198402">
    <property type="component" value="Unassembled WGS sequence"/>
</dbReference>
<dbReference type="EMBL" id="JAIUJS010000040">
    <property type="protein sequence ID" value="MCA0154547.1"/>
    <property type="molecule type" value="Genomic_DNA"/>
</dbReference>
<keyword evidence="2" id="KW-1185">Reference proteome</keyword>
<accession>A0ABS7Y7G5</accession>
<name>A0ABS7Y7G5_9FLAO</name>
<gene>
    <name evidence="1" type="ORF">LBV24_15075</name>
</gene>
<evidence type="ECO:0000313" key="2">
    <source>
        <dbReference type="Proteomes" id="UP001198402"/>
    </source>
</evidence>
<organism evidence="1 2">
    <name type="scientific">Winogradskyella vincentii</name>
    <dbReference type="NCBI Taxonomy" id="2877122"/>
    <lineage>
        <taxon>Bacteria</taxon>
        <taxon>Pseudomonadati</taxon>
        <taxon>Bacteroidota</taxon>
        <taxon>Flavobacteriia</taxon>
        <taxon>Flavobacteriales</taxon>
        <taxon>Flavobacteriaceae</taxon>
        <taxon>Winogradskyella</taxon>
    </lineage>
</organism>
<sequence>DGNPANDSVQFDLSTQDGQVLDGQDPTGYMVAYFATEADANLNVSPLPTLYENIANPQTIYARVDNNTLVVVPINLDLGALTTGLDLDGDGTDDTYDTDGDGIFDLVDIDGDGLSDATDTDGDGLIDFVDTDGDGNGDPVDLDGDGSFDNQQDGSICFAVAQLTLQVNPLPAFDLEESYVLCVNTN</sequence>
<evidence type="ECO:0000313" key="1">
    <source>
        <dbReference type="EMBL" id="MCA0154547.1"/>
    </source>
</evidence>
<protein>
    <submittedName>
        <fullName evidence="1">Uncharacterized protein</fullName>
    </submittedName>
</protein>
<feature type="non-terminal residue" evidence="1">
    <location>
        <position position="186"/>
    </location>
</feature>
<reference evidence="2" key="1">
    <citation type="submission" date="2023-07" db="EMBL/GenBank/DDBJ databases">
        <authorList>
            <person name="Yue Y."/>
        </authorList>
    </citation>
    <scope>NUCLEOTIDE SEQUENCE [LARGE SCALE GENOMIC DNA]</scope>
    <source>
        <strain evidence="2">2Y89</strain>
    </source>
</reference>
<proteinExistence type="predicted"/>